<dbReference type="EMBL" id="MU003497">
    <property type="protein sequence ID" value="KAF2474596.1"/>
    <property type="molecule type" value="Genomic_DNA"/>
</dbReference>
<gene>
    <name evidence="1" type="ORF">BDR25DRAFT_110183</name>
</gene>
<protein>
    <submittedName>
        <fullName evidence="1">Uncharacterized protein</fullName>
    </submittedName>
</protein>
<accession>A0ACB6R615</accession>
<comment type="caution">
    <text evidence="1">The sequence shown here is derived from an EMBL/GenBank/DDBJ whole genome shotgun (WGS) entry which is preliminary data.</text>
</comment>
<proteinExistence type="predicted"/>
<organism evidence="1 2">
    <name type="scientific">Lindgomyces ingoldianus</name>
    <dbReference type="NCBI Taxonomy" id="673940"/>
    <lineage>
        <taxon>Eukaryota</taxon>
        <taxon>Fungi</taxon>
        <taxon>Dikarya</taxon>
        <taxon>Ascomycota</taxon>
        <taxon>Pezizomycotina</taxon>
        <taxon>Dothideomycetes</taxon>
        <taxon>Pleosporomycetidae</taxon>
        <taxon>Pleosporales</taxon>
        <taxon>Lindgomycetaceae</taxon>
        <taxon>Lindgomyces</taxon>
    </lineage>
</organism>
<reference evidence="1" key="1">
    <citation type="journal article" date="2020" name="Stud. Mycol.">
        <title>101 Dothideomycetes genomes: a test case for predicting lifestyles and emergence of pathogens.</title>
        <authorList>
            <person name="Haridas S."/>
            <person name="Albert R."/>
            <person name="Binder M."/>
            <person name="Bloem J."/>
            <person name="Labutti K."/>
            <person name="Salamov A."/>
            <person name="Andreopoulos B."/>
            <person name="Baker S."/>
            <person name="Barry K."/>
            <person name="Bills G."/>
            <person name="Bluhm B."/>
            <person name="Cannon C."/>
            <person name="Castanera R."/>
            <person name="Culley D."/>
            <person name="Daum C."/>
            <person name="Ezra D."/>
            <person name="Gonzalez J."/>
            <person name="Henrissat B."/>
            <person name="Kuo A."/>
            <person name="Liang C."/>
            <person name="Lipzen A."/>
            <person name="Lutzoni F."/>
            <person name="Magnuson J."/>
            <person name="Mondo S."/>
            <person name="Nolan M."/>
            <person name="Ohm R."/>
            <person name="Pangilinan J."/>
            <person name="Park H.-J."/>
            <person name="Ramirez L."/>
            <person name="Alfaro M."/>
            <person name="Sun H."/>
            <person name="Tritt A."/>
            <person name="Yoshinaga Y."/>
            <person name="Zwiers L.-H."/>
            <person name="Turgeon B."/>
            <person name="Goodwin S."/>
            <person name="Spatafora J."/>
            <person name="Crous P."/>
            <person name="Grigoriev I."/>
        </authorList>
    </citation>
    <scope>NUCLEOTIDE SEQUENCE</scope>
    <source>
        <strain evidence="1">ATCC 200398</strain>
    </source>
</reference>
<evidence type="ECO:0000313" key="1">
    <source>
        <dbReference type="EMBL" id="KAF2474596.1"/>
    </source>
</evidence>
<name>A0ACB6R615_9PLEO</name>
<evidence type="ECO:0000313" key="2">
    <source>
        <dbReference type="Proteomes" id="UP000799755"/>
    </source>
</evidence>
<dbReference type="Proteomes" id="UP000799755">
    <property type="component" value="Unassembled WGS sequence"/>
</dbReference>
<keyword evidence="2" id="KW-1185">Reference proteome</keyword>
<sequence length="137" mass="15432">MDAQTLTFWAWLPLVHVPMLPCSHASMLPCSPPKTASLHNQRRLRRFHCGPAILPALRHMPEICSPFINPPRPNTTCLSHSLLAFASSCRKATCIASRGWVRQVCTLMQLICRTHKLLSRFLPSVQKQLTRGGIPDR</sequence>